<dbReference type="AlphaFoldDB" id="A0AAP8T9W4"/>
<accession>A0AAP8T9W4</accession>
<dbReference type="Gene3D" id="2.180.10.10">
    <property type="entry name" value="RHS repeat-associated core"/>
    <property type="match status" value="1"/>
</dbReference>
<proteinExistence type="predicted"/>
<sequence>MFEDVVSPIPFLVVFYWWHNELKIFRYNYRHYNSHDGKWITREPIGIEEGWNLYAFVKNSPYILMT</sequence>
<evidence type="ECO:0008006" key="3">
    <source>
        <dbReference type="Google" id="ProtNLM"/>
    </source>
</evidence>
<evidence type="ECO:0000313" key="1">
    <source>
        <dbReference type="EMBL" id="PNC57135.1"/>
    </source>
</evidence>
<dbReference type="Proteomes" id="UP000235914">
    <property type="component" value="Unassembled WGS sequence"/>
</dbReference>
<gene>
    <name evidence="1" type="ORF">CXU09_03410</name>
</gene>
<protein>
    <recommendedName>
        <fullName evidence="3">RHS repeat-associated core domain-containing protein</fullName>
    </recommendedName>
</protein>
<organism evidence="1 2">
    <name type="scientific">Akkermansia muciniphila</name>
    <dbReference type="NCBI Taxonomy" id="239935"/>
    <lineage>
        <taxon>Bacteria</taxon>
        <taxon>Pseudomonadati</taxon>
        <taxon>Verrucomicrobiota</taxon>
        <taxon>Verrucomicrobiia</taxon>
        <taxon>Verrucomicrobiales</taxon>
        <taxon>Akkermansiaceae</taxon>
        <taxon>Akkermansia</taxon>
    </lineage>
</organism>
<dbReference type="EMBL" id="PJKN01000002">
    <property type="protein sequence ID" value="PNC57135.1"/>
    <property type="molecule type" value="Genomic_DNA"/>
</dbReference>
<dbReference type="NCBIfam" id="TIGR03696">
    <property type="entry name" value="Rhs_assc_core"/>
    <property type="match status" value="1"/>
</dbReference>
<reference evidence="1 2" key="1">
    <citation type="journal article" date="2017" name="BMC Genomics">
        <title>Genome sequencing of 39 Akkermansia muciniphila isolates reveals its population structure, genomic and functional diverisity, and global distribution in mammalian gut microbiotas.</title>
        <authorList>
            <person name="Guo X."/>
            <person name="Li S."/>
            <person name="Zhang J."/>
            <person name="Wu F."/>
            <person name="Li X."/>
            <person name="Wu D."/>
            <person name="Zhang M."/>
            <person name="Ou Z."/>
            <person name="Jie Z."/>
            <person name="Yan Q."/>
            <person name="Li P."/>
            <person name="Yi J."/>
            <person name="Peng Y."/>
        </authorList>
    </citation>
    <scope>NUCLEOTIDE SEQUENCE [LARGE SCALE GENOMIC DNA]</scope>
    <source>
        <strain evidence="1 2">GP43</strain>
    </source>
</reference>
<dbReference type="InterPro" id="IPR022385">
    <property type="entry name" value="Rhs_assc_core"/>
</dbReference>
<evidence type="ECO:0000313" key="2">
    <source>
        <dbReference type="Proteomes" id="UP000235914"/>
    </source>
</evidence>
<name>A0AAP8T9W4_9BACT</name>
<comment type="caution">
    <text evidence="1">The sequence shown here is derived from an EMBL/GenBank/DDBJ whole genome shotgun (WGS) entry which is preliminary data.</text>
</comment>